<dbReference type="PANTHER" id="PTHR33463:SF202">
    <property type="entry name" value="NB-ARC DOMAIN-CONTAINING PROTEIN"/>
    <property type="match status" value="1"/>
</dbReference>
<evidence type="ECO:0000313" key="10">
    <source>
        <dbReference type="Proteomes" id="UP001457282"/>
    </source>
</evidence>
<evidence type="ECO:0000256" key="6">
    <source>
        <dbReference type="ARBA" id="ARBA00022840"/>
    </source>
</evidence>
<feature type="coiled-coil region" evidence="7">
    <location>
        <begin position="26"/>
        <end position="60"/>
    </location>
</feature>
<dbReference type="AlphaFoldDB" id="A0AAW1VM42"/>
<dbReference type="Gene3D" id="3.80.10.10">
    <property type="entry name" value="Ribonuclease Inhibitor"/>
    <property type="match status" value="2"/>
</dbReference>
<dbReference type="FunFam" id="3.40.50.300:FF:001091">
    <property type="entry name" value="Probable disease resistance protein At1g61300"/>
    <property type="match status" value="1"/>
</dbReference>
<evidence type="ECO:0000256" key="3">
    <source>
        <dbReference type="ARBA" id="ARBA00022737"/>
    </source>
</evidence>
<dbReference type="InterPro" id="IPR002182">
    <property type="entry name" value="NB-ARC"/>
</dbReference>
<organism evidence="9 10">
    <name type="scientific">Rubus argutus</name>
    <name type="common">Southern blackberry</name>
    <dbReference type="NCBI Taxonomy" id="59490"/>
    <lineage>
        <taxon>Eukaryota</taxon>
        <taxon>Viridiplantae</taxon>
        <taxon>Streptophyta</taxon>
        <taxon>Embryophyta</taxon>
        <taxon>Tracheophyta</taxon>
        <taxon>Spermatophyta</taxon>
        <taxon>Magnoliopsida</taxon>
        <taxon>eudicotyledons</taxon>
        <taxon>Gunneridae</taxon>
        <taxon>Pentapetalae</taxon>
        <taxon>rosids</taxon>
        <taxon>fabids</taxon>
        <taxon>Rosales</taxon>
        <taxon>Rosaceae</taxon>
        <taxon>Rosoideae</taxon>
        <taxon>Rosoideae incertae sedis</taxon>
        <taxon>Rubus</taxon>
    </lineage>
</organism>
<dbReference type="InterPro" id="IPR057135">
    <property type="entry name" value="At4g27190-like_LRR"/>
</dbReference>
<dbReference type="GO" id="GO:0006952">
    <property type="term" value="P:defense response"/>
    <property type="evidence" value="ECO:0007669"/>
    <property type="project" value="UniProtKB-KW"/>
</dbReference>
<dbReference type="Gene3D" id="3.40.50.300">
    <property type="entry name" value="P-loop containing nucleotide triphosphate hydrolases"/>
    <property type="match status" value="1"/>
</dbReference>
<gene>
    <name evidence="9" type="ORF">M0R45_002824</name>
</gene>
<comment type="similarity">
    <text evidence="1">Belongs to the disease resistance NB-LRR family.</text>
</comment>
<dbReference type="Gene3D" id="1.10.8.430">
    <property type="entry name" value="Helical domain of apoptotic protease-activating factors"/>
    <property type="match status" value="1"/>
</dbReference>
<evidence type="ECO:0000256" key="7">
    <source>
        <dbReference type="SAM" id="Coils"/>
    </source>
</evidence>
<reference evidence="9 10" key="1">
    <citation type="journal article" date="2023" name="G3 (Bethesda)">
        <title>A chromosome-length genome assembly and annotation of blackberry (Rubus argutus, cv. 'Hillquist').</title>
        <authorList>
            <person name="Bruna T."/>
            <person name="Aryal R."/>
            <person name="Dudchenko O."/>
            <person name="Sargent D.J."/>
            <person name="Mead D."/>
            <person name="Buti M."/>
            <person name="Cavallini A."/>
            <person name="Hytonen T."/>
            <person name="Andres J."/>
            <person name="Pham M."/>
            <person name="Weisz D."/>
            <person name="Mascagni F."/>
            <person name="Usai G."/>
            <person name="Natali L."/>
            <person name="Bassil N."/>
            <person name="Fernandez G.E."/>
            <person name="Lomsadze A."/>
            <person name="Armour M."/>
            <person name="Olukolu B."/>
            <person name="Poorten T."/>
            <person name="Britton C."/>
            <person name="Davik J."/>
            <person name="Ashrafi H."/>
            <person name="Aiden E.L."/>
            <person name="Borodovsky M."/>
            <person name="Worthington M."/>
        </authorList>
    </citation>
    <scope>NUCLEOTIDE SEQUENCE [LARGE SCALE GENOMIC DNA]</scope>
    <source>
        <strain evidence="9">PI 553951</strain>
    </source>
</reference>
<evidence type="ECO:0000313" key="9">
    <source>
        <dbReference type="EMBL" id="KAK9906164.1"/>
    </source>
</evidence>
<dbReference type="EMBL" id="JBEDUW010000087">
    <property type="protein sequence ID" value="KAK9906164.1"/>
    <property type="molecule type" value="Genomic_DNA"/>
</dbReference>
<keyword evidence="7" id="KW-0175">Coiled coil</keyword>
<dbReference type="InterPro" id="IPR055414">
    <property type="entry name" value="LRR_R13L4/SHOC2-like"/>
</dbReference>
<dbReference type="InterPro" id="IPR042197">
    <property type="entry name" value="Apaf_helical"/>
</dbReference>
<protein>
    <recommendedName>
        <fullName evidence="8">AAA+ ATPase domain-containing protein</fullName>
    </recommendedName>
</protein>
<dbReference type="GO" id="GO:0005524">
    <property type="term" value="F:ATP binding"/>
    <property type="evidence" value="ECO:0007669"/>
    <property type="project" value="UniProtKB-KW"/>
</dbReference>
<dbReference type="PRINTS" id="PR00364">
    <property type="entry name" value="DISEASERSIST"/>
</dbReference>
<accession>A0AAW1VM42</accession>
<dbReference type="InterPro" id="IPR003591">
    <property type="entry name" value="Leu-rich_rpt_typical-subtyp"/>
</dbReference>
<dbReference type="SMART" id="SM00369">
    <property type="entry name" value="LRR_TYP"/>
    <property type="match status" value="3"/>
</dbReference>
<sequence>METVGSFLVEVGKSLTKFMLSRFSTLKKFHKNIQTLKKELQKLTCRRDEITEDIDVAKLEGKCPSRQVVDWLKKVEAIQHDVEEEINCKVQPFLQEVRIDDSINGHGCLFDSNMHQRYHLSKTAAKKCDQVKQLITESYNFLTMWNVLKLRDIPIQHIPAPSLVGEKAQEKLRQLMEFLADNKITRIAVYGMGGSGKTTLVKTFNNQLQSSASGLCDMVIWIPVSNDLDMKKVQSRVAERLNLAMNAEESIESRACRLHQALKSGKRFLLILDDVWEKIDLDIVGIPQGEDQANCKIVLTTRSLAVCREMMTDKEIKMELLNEEEAWNLFARNAGNVVLSDDINPIARSIARECGGLPLAIETMGEVHEGQNNNTAMAECTMPVEVFSITLWELRQGIGTVKMHSVLREVALWISSNKKKSGFFSSSLLGMQEKLQSSSRCASFVKNSITSLPSRFSGCSNLTVLFLQCNPLYKIPDGFFRELRALRFLNLSSTQISSLPSSLLQLRELHTLLLRDCSYLEILPQLGALCKLQVLDLYGTRIRELPKDMGTLTHLRDLNLSHTNHLESIIAGSISGLYSLEALDMSSSAYKWDVECNVEGAAFDEILSLQKLSVLHIRLDTVDCAALDSDGSWFGRLKEFSIWIGPRSCDSSYLPNQHDEKRVILRGVDLSQTGLEGLLYSASSLDLVTCGGISSFSDMVSNRSLCGLPNLKFLTISNCDCITSLLIGEKTLGIMLPNVEHLTLNCLNNLETMVDRIVPRGCLGRLKTIEVMGCRRLKTLISLALLRRVQNVEEIKVSDCRRMKQIIVNINLFKTFPKLKYIDLRDMESLTTISSRAALWSALERIEVSNCPKLQKLPLRAQNAPSIKEIRGDLNWWNSLRWESAGNKISLQQRFQVCADSTFLLREDTEA</sequence>
<dbReference type="Pfam" id="PF23598">
    <property type="entry name" value="LRR_14"/>
    <property type="match status" value="1"/>
</dbReference>
<evidence type="ECO:0000259" key="8">
    <source>
        <dbReference type="SMART" id="SM00382"/>
    </source>
</evidence>
<evidence type="ECO:0000256" key="4">
    <source>
        <dbReference type="ARBA" id="ARBA00022741"/>
    </source>
</evidence>
<comment type="caution">
    <text evidence="9">The sequence shown here is derived from an EMBL/GenBank/DDBJ whole genome shotgun (WGS) entry which is preliminary data.</text>
</comment>
<evidence type="ECO:0000256" key="5">
    <source>
        <dbReference type="ARBA" id="ARBA00022821"/>
    </source>
</evidence>
<dbReference type="SMART" id="SM00382">
    <property type="entry name" value="AAA"/>
    <property type="match status" value="1"/>
</dbReference>
<dbReference type="InterPro" id="IPR032675">
    <property type="entry name" value="LRR_dom_sf"/>
</dbReference>
<keyword evidence="4" id="KW-0547">Nucleotide-binding</keyword>
<dbReference type="Proteomes" id="UP001457282">
    <property type="component" value="Unassembled WGS sequence"/>
</dbReference>
<dbReference type="InterPro" id="IPR050905">
    <property type="entry name" value="Plant_NBS-LRR"/>
</dbReference>
<dbReference type="Pfam" id="PF00931">
    <property type="entry name" value="NB-ARC"/>
    <property type="match status" value="1"/>
</dbReference>
<dbReference type="Pfam" id="PF23247">
    <property type="entry name" value="LRR_RPS2"/>
    <property type="match status" value="1"/>
</dbReference>
<feature type="domain" description="AAA+ ATPase" evidence="8">
    <location>
        <begin position="183"/>
        <end position="322"/>
    </location>
</feature>
<dbReference type="PANTHER" id="PTHR33463">
    <property type="entry name" value="NB-ARC DOMAIN-CONTAINING PROTEIN-RELATED"/>
    <property type="match status" value="1"/>
</dbReference>
<name>A0AAW1VM42_RUBAR</name>
<keyword evidence="10" id="KW-1185">Reference proteome</keyword>
<dbReference type="SUPFAM" id="SSF52540">
    <property type="entry name" value="P-loop containing nucleoside triphosphate hydrolases"/>
    <property type="match status" value="1"/>
</dbReference>
<dbReference type="InterPro" id="IPR003593">
    <property type="entry name" value="AAA+_ATPase"/>
</dbReference>
<evidence type="ECO:0000256" key="1">
    <source>
        <dbReference type="ARBA" id="ARBA00008894"/>
    </source>
</evidence>
<keyword evidence="5" id="KW-0611">Plant defense</keyword>
<dbReference type="SUPFAM" id="SSF52058">
    <property type="entry name" value="L domain-like"/>
    <property type="match status" value="1"/>
</dbReference>
<proteinExistence type="inferred from homology"/>
<keyword evidence="2" id="KW-0433">Leucine-rich repeat</keyword>
<evidence type="ECO:0000256" key="2">
    <source>
        <dbReference type="ARBA" id="ARBA00022614"/>
    </source>
</evidence>
<dbReference type="GO" id="GO:0043531">
    <property type="term" value="F:ADP binding"/>
    <property type="evidence" value="ECO:0007669"/>
    <property type="project" value="InterPro"/>
</dbReference>
<dbReference type="InterPro" id="IPR027417">
    <property type="entry name" value="P-loop_NTPase"/>
</dbReference>
<keyword evidence="3" id="KW-0677">Repeat</keyword>
<keyword evidence="6" id="KW-0067">ATP-binding</keyword>